<dbReference type="InterPro" id="IPR001584">
    <property type="entry name" value="Integrase_cat-core"/>
</dbReference>
<accession>A0A438J9D1</accession>
<dbReference type="PROSITE" id="PS50994">
    <property type="entry name" value="INTEGRASE"/>
    <property type="match status" value="1"/>
</dbReference>
<name>A0A438J9D1_VITVI</name>
<dbReference type="InterPro" id="IPR012337">
    <property type="entry name" value="RNaseH-like_sf"/>
</dbReference>
<dbReference type="EMBL" id="QGNW01000055">
    <property type="protein sequence ID" value="RVX05571.1"/>
    <property type="molecule type" value="Genomic_DNA"/>
</dbReference>
<comment type="caution">
    <text evidence="2">The sequence shown here is derived from an EMBL/GenBank/DDBJ whole genome shotgun (WGS) entry which is preliminary data.</text>
</comment>
<dbReference type="InterPro" id="IPR036397">
    <property type="entry name" value="RNaseH_sf"/>
</dbReference>
<evidence type="ECO:0000313" key="3">
    <source>
        <dbReference type="Proteomes" id="UP000288805"/>
    </source>
</evidence>
<dbReference type="Gene3D" id="3.30.420.10">
    <property type="entry name" value="Ribonuclease H-like superfamily/Ribonuclease H"/>
    <property type="match status" value="1"/>
</dbReference>
<dbReference type="AlphaFoldDB" id="A0A438J9D1"/>
<evidence type="ECO:0000313" key="2">
    <source>
        <dbReference type="EMBL" id="RVX05571.1"/>
    </source>
</evidence>
<dbReference type="GO" id="GO:0003676">
    <property type="term" value="F:nucleic acid binding"/>
    <property type="evidence" value="ECO:0007669"/>
    <property type="project" value="InterPro"/>
</dbReference>
<protein>
    <submittedName>
        <fullName evidence="2">Copia protein</fullName>
    </submittedName>
</protein>
<dbReference type="SUPFAM" id="SSF53098">
    <property type="entry name" value="Ribonuclease H-like"/>
    <property type="match status" value="1"/>
</dbReference>
<evidence type="ECO:0000259" key="1">
    <source>
        <dbReference type="PROSITE" id="PS50994"/>
    </source>
</evidence>
<feature type="domain" description="Integrase catalytic" evidence="1">
    <location>
        <begin position="78"/>
        <end position="270"/>
    </location>
</feature>
<organism evidence="2 3">
    <name type="scientific">Vitis vinifera</name>
    <name type="common">Grape</name>
    <dbReference type="NCBI Taxonomy" id="29760"/>
    <lineage>
        <taxon>Eukaryota</taxon>
        <taxon>Viridiplantae</taxon>
        <taxon>Streptophyta</taxon>
        <taxon>Embryophyta</taxon>
        <taxon>Tracheophyta</taxon>
        <taxon>Spermatophyta</taxon>
        <taxon>Magnoliopsida</taxon>
        <taxon>eudicotyledons</taxon>
        <taxon>Gunneridae</taxon>
        <taxon>Pentapetalae</taxon>
        <taxon>rosids</taxon>
        <taxon>Vitales</taxon>
        <taxon>Vitaceae</taxon>
        <taxon>Viteae</taxon>
        <taxon>Vitis</taxon>
    </lineage>
</organism>
<sequence length="281" mass="31441">MSLEDAIIHIRIEEQNQNRDNIEKAKELSSKANGNCFVCGKSRHHAAKCRHKKRTEKSNSKANLTEIEVIIAVIFSKVSMVTSMKDWVVDYVATMHIYGNRSVFNSYATIKEGEEQVFMGDSRSTPVIGKGKVLLKLTSGKVFVLCDVLHVLDIRWNLVLVSLLGKAGVRILFDSDKIVLTKNDAFVGKGYCNQDHGIIHETTPPYSPESNGIAERKNRTLEEMMNAMVVSSGAPLNLWGEAILSACHIQNKIPYKKTGKTPYELWKGYAPNIAYLKVWGV</sequence>
<dbReference type="InterPro" id="IPR054722">
    <property type="entry name" value="PolX-like_BBD"/>
</dbReference>
<dbReference type="Pfam" id="PF22936">
    <property type="entry name" value="Pol_BBD"/>
    <property type="match status" value="1"/>
</dbReference>
<proteinExistence type="predicted"/>
<dbReference type="GO" id="GO:0015074">
    <property type="term" value="P:DNA integration"/>
    <property type="evidence" value="ECO:0007669"/>
    <property type="project" value="InterPro"/>
</dbReference>
<dbReference type="PANTHER" id="PTHR47592:SF27">
    <property type="entry name" value="OS08G0421700 PROTEIN"/>
    <property type="match status" value="1"/>
</dbReference>
<reference evidence="2 3" key="1">
    <citation type="journal article" date="2018" name="PLoS Genet.">
        <title>Population sequencing reveals clonal diversity and ancestral inbreeding in the grapevine cultivar Chardonnay.</title>
        <authorList>
            <person name="Roach M.J."/>
            <person name="Johnson D.L."/>
            <person name="Bohlmann J."/>
            <person name="van Vuuren H.J."/>
            <person name="Jones S.J."/>
            <person name="Pretorius I.S."/>
            <person name="Schmidt S.A."/>
            <person name="Borneman A.R."/>
        </authorList>
    </citation>
    <scope>NUCLEOTIDE SEQUENCE [LARGE SCALE GENOMIC DNA]</scope>
    <source>
        <strain evidence="3">cv. Chardonnay</strain>
        <tissue evidence="2">Leaf</tissue>
    </source>
</reference>
<gene>
    <name evidence="2" type="primary">GIP_55</name>
    <name evidence="2" type="ORF">CK203_027260</name>
</gene>
<dbReference type="PANTHER" id="PTHR47592">
    <property type="entry name" value="PBF68 PROTEIN"/>
    <property type="match status" value="1"/>
</dbReference>
<dbReference type="Proteomes" id="UP000288805">
    <property type="component" value="Unassembled WGS sequence"/>
</dbReference>